<dbReference type="GO" id="GO:0005178">
    <property type="term" value="F:integrin binding"/>
    <property type="evidence" value="ECO:0007669"/>
    <property type="project" value="TreeGrafter"/>
</dbReference>
<proteinExistence type="predicted"/>
<gene>
    <name evidence="4" type="primary">Adam15</name>
    <name evidence="4" type="ORF">VIRALT_R15889</name>
</gene>
<feature type="non-terminal residue" evidence="4">
    <location>
        <position position="257"/>
    </location>
</feature>
<dbReference type="GO" id="GO:0007229">
    <property type="term" value="P:integrin-mediated signaling pathway"/>
    <property type="evidence" value="ECO:0007669"/>
    <property type="project" value="TreeGrafter"/>
</dbReference>
<sequence length="257" mass="27817">GACAGDSSQQHSEELRHSWSVTPWVLSDNRTLSLAEATQGGFPARLRVLLELEGTRLVLELEQNWELVQGTGALLYYLPDGARVIQEPSEQEHCCYQGTVQGFPSSWASLCACAGLSGHLWLSETRSYALEPDTSSPPGQPMASHLRVVRLEPQSCGQGPHPGAEATEPLWPQRVGHPGVLPHRGCPHISTLTPLCPQGKRAAAEQRFVELVMVVDHAAVSAGQCTQNRDCPFPCHPSDPSPRFPSSRITPTCSAFA</sequence>
<keyword evidence="5" id="KW-1185">Reference proteome</keyword>
<dbReference type="PANTHER" id="PTHR11905">
    <property type="entry name" value="ADAM A DISINTEGRIN AND METALLOPROTEASE DOMAIN"/>
    <property type="match status" value="1"/>
</dbReference>
<organism evidence="4 5">
    <name type="scientific">Vireo altiloquus</name>
    <name type="common">Black-whiskered vireo</name>
    <name type="synonym">Muscicapa altiloqua</name>
    <dbReference type="NCBI Taxonomy" id="34956"/>
    <lineage>
        <taxon>Eukaryota</taxon>
        <taxon>Metazoa</taxon>
        <taxon>Chordata</taxon>
        <taxon>Craniata</taxon>
        <taxon>Vertebrata</taxon>
        <taxon>Euteleostomi</taxon>
        <taxon>Archelosauria</taxon>
        <taxon>Archosauria</taxon>
        <taxon>Dinosauria</taxon>
        <taxon>Saurischia</taxon>
        <taxon>Theropoda</taxon>
        <taxon>Coelurosauria</taxon>
        <taxon>Aves</taxon>
        <taxon>Neognathae</taxon>
        <taxon>Neoaves</taxon>
        <taxon>Telluraves</taxon>
        <taxon>Australaves</taxon>
        <taxon>Passeriformes</taxon>
        <taxon>Corvoidea</taxon>
        <taxon>Vireonidae</taxon>
        <taxon>Vireoninae</taxon>
        <taxon>Vireo</taxon>
    </lineage>
</organism>
<feature type="domain" description="Peptidase M12B propeptide" evidence="3">
    <location>
        <begin position="28"/>
        <end position="101"/>
    </location>
</feature>
<name>A0A7K5LHY2_VIRAL</name>
<dbReference type="Pfam" id="PF01562">
    <property type="entry name" value="Pep_M12B_propep"/>
    <property type="match status" value="1"/>
</dbReference>
<dbReference type="EMBL" id="VZRF01012026">
    <property type="protein sequence ID" value="NWT18076.1"/>
    <property type="molecule type" value="Genomic_DNA"/>
</dbReference>
<keyword evidence="1" id="KW-1015">Disulfide bond</keyword>
<dbReference type="GO" id="GO:0045087">
    <property type="term" value="P:innate immune response"/>
    <property type="evidence" value="ECO:0007669"/>
    <property type="project" value="TreeGrafter"/>
</dbReference>
<evidence type="ECO:0000259" key="3">
    <source>
        <dbReference type="Pfam" id="PF01562"/>
    </source>
</evidence>
<dbReference type="Proteomes" id="UP000589495">
    <property type="component" value="Unassembled WGS sequence"/>
</dbReference>
<comment type="caution">
    <text evidence="4">The sequence shown here is derived from an EMBL/GenBank/DDBJ whole genome shotgun (WGS) entry which is preliminary data.</text>
</comment>
<dbReference type="PANTHER" id="PTHR11905:SF130">
    <property type="entry name" value="DISINTEGRIN AND METALLOPROTEINASE DOMAIN-CONTAINING PROTEIN 15"/>
    <property type="match status" value="1"/>
</dbReference>
<dbReference type="GO" id="GO:0005615">
    <property type="term" value="C:extracellular space"/>
    <property type="evidence" value="ECO:0007669"/>
    <property type="project" value="TreeGrafter"/>
</dbReference>
<evidence type="ECO:0000256" key="1">
    <source>
        <dbReference type="ARBA" id="ARBA00023157"/>
    </source>
</evidence>
<feature type="region of interest" description="Disordered" evidence="2">
    <location>
        <begin position="238"/>
        <end position="257"/>
    </location>
</feature>
<dbReference type="AlphaFoldDB" id="A0A7K5LHY2"/>
<evidence type="ECO:0000256" key="2">
    <source>
        <dbReference type="SAM" id="MobiDB-lite"/>
    </source>
</evidence>
<feature type="non-terminal residue" evidence="4">
    <location>
        <position position="1"/>
    </location>
</feature>
<reference evidence="4 5" key="1">
    <citation type="submission" date="2019-09" db="EMBL/GenBank/DDBJ databases">
        <title>Bird 10,000 Genomes (B10K) Project - Family phase.</title>
        <authorList>
            <person name="Zhang G."/>
        </authorList>
    </citation>
    <scope>NUCLEOTIDE SEQUENCE [LARGE SCALE GENOMIC DNA]</scope>
    <source>
        <strain evidence="4">B10K-DU-001-22</strain>
        <tissue evidence="4">Muscle</tissue>
    </source>
</reference>
<protein>
    <submittedName>
        <fullName evidence="4">ADA15 protein</fullName>
    </submittedName>
</protein>
<evidence type="ECO:0000313" key="4">
    <source>
        <dbReference type="EMBL" id="NWT18076.1"/>
    </source>
</evidence>
<accession>A0A7K5LHY2</accession>
<dbReference type="InterPro" id="IPR002870">
    <property type="entry name" value="Peptidase_M12B_N"/>
</dbReference>
<evidence type="ECO:0000313" key="5">
    <source>
        <dbReference type="Proteomes" id="UP000589495"/>
    </source>
</evidence>